<accession>A0A7E4WAP8</accession>
<dbReference type="AlphaFoldDB" id="A0A7E4WAP8"/>
<evidence type="ECO:0000313" key="1">
    <source>
        <dbReference type="Proteomes" id="UP000492821"/>
    </source>
</evidence>
<dbReference type="WBParaSite" id="Pan_g815.t1">
    <property type="protein sequence ID" value="Pan_g815.t1"/>
    <property type="gene ID" value="Pan_g815"/>
</dbReference>
<reference evidence="1" key="1">
    <citation type="journal article" date="2013" name="Genetics">
        <title>The draft genome and transcriptome of Panagrellus redivivus are shaped by the harsh demands of a free-living lifestyle.</title>
        <authorList>
            <person name="Srinivasan J."/>
            <person name="Dillman A.R."/>
            <person name="Macchietto M.G."/>
            <person name="Heikkinen L."/>
            <person name="Lakso M."/>
            <person name="Fracchia K.M."/>
            <person name="Antoshechkin I."/>
            <person name="Mortazavi A."/>
            <person name="Wong G."/>
            <person name="Sternberg P.W."/>
        </authorList>
    </citation>
    <scope>NUCLEOTIDE SEQUENCE [LARGE SCALE GENOMIC DNA]</scope>
    <source>
        <strain evidence="1">MT8872</strain>
    </source>
</reference>
<dbReference type="Proteomes" id="UP000492821">
    <property type="component" value="Unassembled WGS sequence"/>
</dbReference>
<reference evidence="2" key="2">
    <citation type="submission" date="2020-10" db="UniProtKB">
        <authorList>
            <consortium name="WormBaseParasite"/>
        </authorList>
    </citation>
    <scope>IDENTIFICATION</scope>
</reference>
<proteinExistence type="predicted"/>
<protein>
    <submittedName>
        <fullName evidence="2">Uncharacterized protein</fullName>
    </submittedName>
</protein>
<name>A0A7E4WAP8_PANRE</name>
<sequence length="67" mass="7781">MNAAFIICSQSQDRAPPGSRWLQGSDREVTWCDLIIHLIQQDRHRTCQLRQVVDELNDENRATKKST</sequence>
<keyword evidence="1" id="KW-1185">Reference proteome</keyword>
<evidence type="ECO:0000313" key="2">
    <source>
        <dbReference type="WBParaSite" id="Pan_g815.t1"/>
    </source>
</evidence>
<organism evidence="1 2">
    <name type="scientific">Panagrellus redivivus</name>
    <name type="common">Microworm</name>
    <dbReference type="NCBI Taxonomy" id="6233"/>
    <lineage>
        <taxon>Eukaryota</taxon>
        <taxon>Metazoa</taxon>
        <taxon>Ecdysozoa</taxon>
        <taxon>Nematoda</taxon>
        <taxon>Chromadorea</taxon>
        <taxon>Rhabditida</taxon>
        <taxon>Tylenchina</taxon>
        <taxon>Panagrolaimomorpha</taxon>
        <taxon>Panagrolaimoidea</taxon>
        <taxon>Panagrolaimidae</taxon>
        <taxon>Panagrellus</taxon>
    </lineage>
</organism>